<dbReference type="NCBIfam" id="TIGR01084">
    <property type="entry name" value="mutY"/>
    <property type="match status" value="1"/>
</dbReference>
<dbReference type="InterPro" id="IPR015797">
    <property type="entry name" value="NUDIX_hydrolase-like_dom_sf"/>
</dbReference>
<dbReference type="GO" id="GO:0051539">
    <property type="term" value="F:4 iron, 4 sulfur cluster binding"/>
    <property type="evidence" value="ECO:0007669"/>
    <property type="project" value="UniProtKB-UniRule"/>
</dbReference>
<dbReference type="Pfam" id="PF14815">
    <property type="entry name" value="NUDIX_4"/>
    <property type="match status" value="1"/>
</dbReference>
<dbReference type="InterPro" id="IPR029119">
    <property type="entry name" value="MutY_C"/>
</dbReference>
<dbReference type="InterPro" id="IPR023170">
    <property type="entry name" value="HhH_base_excis_C"/>
</dbReference>
<dbReference type="EMBL" id="DWUQ01000078">
    <property type="protein sequence ID" value="HJD44153.1"/>
    <property type="molecule type" value="Genomic_DNA"/>
</dbReference>
<evidence type="ECO:0000313" key="17">
    <source>
        <dbReference type="Proteomes" id="UP000823889"/>
    </source>
</evidence>
<dbReference type="FunFam" id="1.10.340.30:FF:000002">
    <property type="entry name" value="Adenine DNA glycosylase"/>
    <property type="match status" value="1"/>
</dbReference>
<evidence type="ECO:0000256" key="12">
    <source>
        <dbReference type="ARBA" id="ARBA00023204"/>
    </source>
</evidence>
<dbReference type="Proteomes" id="UP000823889">
    <property type="component" value="Unassembled WGS sequence"/>
</dbReference>
<evidence type="ECO:0000256" key="5">
    <source>
        <dbReference type="ARBA" id="ARBA00022023"/>
    </source>
</evidence>
<dbReference type="InterPro" id="IPR005760">
    <property type="entry name" value="A/G_AdeGlyc_MutY"/>
</dbReference>
<evidence type="ECO:0000256" key="7">
    <source>
        <dbReference type="ARBA" id="ARBA00022723"/>
    </source>
</evidence>
<dbReference type="SMART" id="SM00478">
    <property type="entry name" value="ENDO3c"/>
    <property type="match status" value="1"/>
</dbReference>
<dbReference type="GO" id="GO:0000701">
    <property type="term" value="F:purine-specific mismatch base pair DNA N-glycosylase activity"/>
    <property type="evidence" value="ECO:0007669"/>
    <property type="project" value="UniProtKB-EC"/>
</dbReference>
<comment type="function">
    <text evidence="2">Adenine glycosylase active on G-A mispairs. MutY also corrects error-prone DNA synthesis past GO lesions which are due to the oxidatively damaged form of guanine: 7,8-dihydro-8-oxoguanine (8-oxo-dGTP).</text>
</comment>
<evidence type="ECO:0000256" key="4">
    <source>
        <dbReference type="ARBA" id="ARBA00012045"/>
    </source>
</evidence>
<reference evidence="16" key="1">
    <citation type="journal article" date="2021" name="PeerJ">
        <title>Extensive microbial diversity within the chicken gut microbiome revealed by metagenomics and culture.</title>
        <authorList>
            <person name="Gilroy R."/>
            <person name="Ravi A."/>
            <person name="Getino M."/>
            <person name="Pursley I."/>
            <person name="Horton D.L."/>
            <person name="Alikhan N.F."/>
            <person name="Baker D."/>
            <person name="Gharbi K."/>
            <person name="Hall N."/>
            <person name="Watson M."/>
            <person name="Adriaenssens E.M."/>
            <person name="Foster-Nyarko E."/>
            <person name="Jarju S."/>
            <person name="Secka A."/>
            <person name="Antonio M."/>
            <person name="Oren A."/>
            <person name="Chaudhuri R.R."/>
            <person name="La Ragione R."/>
            <person name="Hildebrand F."/>
            <person name="Pallen M.J."/>
        </authorList>
    </citation>
    <scope>NUCLEOTIDE SEQUENCE</scope>
    <source>
        <strain evidence="16">9264</strain>
    </source>
</reference>
<accession>A0A9D2RJH3</accession>
<dbReference type="InterPro" id="IPR044298">
    <property type="entry name" value="MIG/MutY"/>
</dbReference>
<protein>
    <recommendedName>
        <fullName evidence="5 14">Adenine DNA glycosylase</fullName>
        <ecNumber evidence="4 14">3.2.2.31</ecNumber>
    </recommendedName>
</protein>
<dbReference type="GO" id="GO:0046872">
    <property type="term" value="F:metal ion binding"/>
    <property type="evidence" value="ECO:0007669"/>
    <property type="project" value="UniProtKB-UniRule"/>
</dbReference>
<dbReference type="PANTHER" id="PTHR42944:SF1">
    <property type="entry name" value="ADENINE DNA GLYCOSYLASE"/>
    <property type="match status" value="1"/>
</dbReference>
<dbReference type="GO" id="GO:0035485">
    <property type="term" value="F:adenine/guanine mispair binding"/>
    <property type="evidence" value="ECO:0007669"/>
    <property type="project" value="TreeGrafter"/>
</dbReference>
<evidence type="ECO:0000256" key="11">
    <source>
        <dbReference type="ARBA" id="ARBA00023014"/>
    </source>
</evidence>
<evidence type="ECO:0000256" key="10">
    <source>
        <dbReference type="ARBA" id="ARBA00023004"/>
    </source>
</evidence>
<dbReference type="InterPro" id="IPR003651">
    <property type="entry name" value="Endonuclease3_FeS-loop_motif"/>
</dbReference>
<evidence type="ECO:0000256" key="8">
    <source>
        <dbReference type="ARBA" id="ARBA00022763"/>
    </source>
</evidence>
<dbReference type="Gene3D" id="1.10.340.30">
    <property type="entry name" value="Hypothetical protein, domain 2"/>
    <property type="match status" value="1"/>
</dbReference>
<comment type="cofactor">
    <cofactor evidence="14">
        <name>[4Fe-4S] cluster</name>
        <dbReference type="ChEBI" id="CHEBI:49883"/>
    </cofactor>
    <text evidence="14">Binds 1 [4Fe-4S] cluster.</text>
</comment>
<dbReference type="GO" id="GO:0034039">
    <property type="term" value="F:8-oxo-7,8-dihydroguanine DNA N-glycosylase activity"/>
    <property type="evidence" value="ECO:0007669"/>
    <property type="project" value="TreeGrafter"/>
</dbReference>
<dbReference type="SUPFAM" id="SSF48150">
    <property type="entry name" value="DNA-glycosylase"/>
    <property type="match status" value="1"/>
</dbReference>
<evidence type="ECO:0000256" key="14">
    <source>
        <dbReference type="RuleBase" id="RU365096"/>
    </source>
</evidence>
<dbReference type="InterPro" id="IPR011257">
    <property type="entry name" value="DNA_glycosylase"/>
</dbReference>
<organism evidence="16 17">
    <name type="scientific">Candidatus Paenalcaligenes intestinipullorum</name>
    <dbReference type="NCBI Taxonomy" id="2838718"/>
    <lineage>
        <taxon>Bacteria</taxon>
        <taxon>Pseudomonadati</taxon>
        <taxon>Pseudomonadota</taxon>
        <taxon>Betaproteobacteria</taxon>
        <taxon>Burkholderiales</taxon>
        <taxon>Alcaligenaceae</taxon>
        <taxon>Paenalcaligenes</taxon>
    </lineage>
</organism>
<dbReference type="CDD" id="cd03431">
    <property type="entry name" value="NUDIX_DNA_Glycosylase_C-MutY"/>
    <property type="match status" value="1"/>
</dbReference>
<sequence>MTKHSFHGWDLAVKLVAWQRQHGRQHLPWQHTQDPYRVWLSEIMLQQTQVTTVIGYYERFLHAFPTVQALANATQDEVMPYWAGLGYYARARNVHRCAQIICTEYGGQFPSQSQTLATLPGIGRSTAAAIAAFCFGERAPIMDGNVKRVFTRFFGVEGHPQQRAVEQQLWALAEQVLAYSPADLNMAHYTQSLMDLGSLICTRRRPTCEACPLKAHCYAFAHGLTEALPTPKVRPSKPERSVQMLIVQTPSHVLLTQRPSEGIWGGLQVPLLFETKGDLEQMLRTHQASTHALEVLQPFWHVFSHFKLHIHPYLLSCNQPWPVEDAQFWLPREAISKAALPAPVKKVFAALALAAQDTRLFNAH</sequence>
<keyword evidence="7" id="KW-0479">Metal-binding</keyword>
<dbReference type="Pfam" id="PF00730">
    <property type="entry name" value="HhH-GPD"/>
    <property type="match status" value="1"/>
</dbReference>
<comment type="similarity">
    <text evidence="3 14">Belongs to the Nth/MutY family.</text>
</comment>
<evidence type="ECO:0000313" key="16">
    <source>
        <dbReference type="EMBL" id="HJD44153.1"/>
    </source>
</evidence>
<reference evidence="16" key="2">
    <citation type="submission" date="2021-04" db="EMBL/GenBank/DDBJ databases">
        <authorList>
            <person name="Gilroy R."/>
        </authorList>
    </citation>
    <scope>NUCLEOTIDE SEQUENCE</scope>
    <source>
        <strain evidence="16">9264</strain>
    </source>
</reference>
<evidence type="ECO:0000259" key="15">
    <source>
        <dbReference type="SMART" id="SM00478"/>
    </source>
</evidence>
<dbReference type="GO" id="GO:0006284">
    <property type="term" value="P:base-excision repair"/>
    <property type="evidence" value="ECO:0007669"/>
    <property type="project" value="UniProtKB-UniRule"/>
</dbReference>
<dbReference type="Gene3D" id="3.90.79.10">
    <property type="entry name" value="Nucleoside Triphosphate Pyrophosphohydrolase"/>
    <property type="match status" value="1"/>
</dbReference>
<evidence type="ECO:0000256" key="3">
    <source>
        <dbReference type="ARBA" id="ARBA00008343"/>
    </source>
</evidence>
<keyword evidence="11" id="KW-0411">Iron-sulfur</keyword>
<keyword evidence="12" id="KW-0234">DNA repair</keyword>
<name>A0A9D2RJH3_9BURK</name>
<keyword evidence="8 14" id="KW-0227">DNA damage</keyword>
<dbReference type="GO" id="GO:0032357">
    <property type="term" value="F:oxidized purine DNA binding"/>
    <property type="evidence" value="ECO:0007669"/>
    <property type="project" value="TreeGrafter"/>
</dbReference>
<keyword evidence="10 14" id="KW-0408">Iron</keyword>
<dbReference type="SMART" id="SM00525">
    <property type="entry name" value="FES"/>
    <property type="match status" value="1"/>
</dbReference>
<comment type="caution">
    <text evidence="16">The sequence shown here is derived from an EMBL/GenBank/DDBJ whole genome shotgun (WGS) entry which is preliminary data.</text>
</comment>
<dbReference type="CDD" id="cd00056">
    <property type="entry name" value="ENDO3c"/>
    <property type="match status" value="1"/>
</dbReference>
<evidence type="ECO:0000256" key="6">
    <source>
        <dbReference type="ARBA" id="ARBA00022485"/>
    </source>
</evidence>
<dbReference type="PANTHER" id="PTHR42944">
    <property type="entry name" value="ADENINE DNA GLYCOSYLASE"/>
    <property type="match status" value="1"/>
</dbReference>
<evidence type="ECO:0000256" key="1">
    <source>
        <dbReference type="ARBA" id="ARBA00000843"/>
    </source>
</evidence>
<dbReference type="GO" id="GO:0006298">
    <property type="term" value="P:mismatch repair"/>
    <property type="evidence" value="ECO:0007669"/>
    <property type="project" value="TreeGrafter"/>
</dbReference>
<dbReference type="InterPro" id="IPR003265">
    <property type="entry name" value="HhH-GPD_domain"/>
</dbReference>
<dbReference type="EC" id="3.2.2.31" evidence="4 14"/>
<evidence type="ECO:0000256" key="13">
    <source>
        <dbReference type="ARBA" id="ARBA00023295"/>
    </source>
</evidence>
<feature type="domain" description="HhH-GPD" evidence="15">
    <location>
        <begin position="44"/>
        <end position="199"/>
    </location>
</feature>
<keyword evidence="6" id="KW-0004">4Fe-4S</keyword>
<dbReference type="AlphaFoldDB" id="A0A9D2RJH3"/>
<proteinExistence type="inferred from homology"/>
<keyword evidence="9" id="KW-0378">Hydrolase</keyword>
<evidence type="ECO:0000256" key="2">
    <source>
        <dbReference type="ARBA" id="ARBA00002933"/>
    </source>
</evidence>
<gene>
    <name evidence="16" type="primary">mutY</name>
    <name evidence="16" type="ORF">H9906_03890</name>
</gene>
<keyword evidence="13 14" id="KW-0326">Glycosidase</keyword>
<dbReference type="Gene3D" id="1.10.1670.10">
    <property type="entry name" value="Helix-hairpin-Helix base-excision DNA repair enzymes (C-terminal)"/>
    <property type="match status" value="1"/>
</dbReference>
<evidence type="ECO:0000256" key="9">
    <source>
        <dbReference type="ARBA" id="ARBA00022801"/>
    </source>
</evidence>
<comment type="catalytic activity">
    <reaction evidence="1 14">
        <text>Hydrolyzes free adenine bases from 7,8-dihydro-8-oxoguanine:adenine mismatched double-stranded DNA, leaving an apurinic site.</text>
        <dbReference type="EC" id="3.2.2.31"/>
    </reaction>
</comment>
<dbReference type="SUPFAM" id="SSF55811">
    <property type="entry name" value="Nudix"/>
    <property type="match status" value="1"/>
</dbReference>